<dbReference type="SUPFAM" id="SSF50978">
    <property type="entry name" value="WD40 repeat-like"/>
    <property type="match status" value="2"/>
</dbReference>
<evidence type="ECO:0000256" key="1">
    <source>
        <dbReference type="ARBA" id="ARBA00004496"/>
    </source>
</evidence>
<dbReference type="PANTHER" id="PTHR14344:SF3">
    <property type="entry name" value="WD REPEAT-CONTAINING PROTEIN 6"/>
    <property type="match status" value="1"/>
</dbReference>
<name>A0AAP0BZU0_9ASPA</name>
<keyword evidence="5" id="KW-0677">Repeat</keyword>
<protein>
    <recommendedName>
        <fullName evidence="11">WD repeat-containing protein 6</fullName>
    </recommendedName>
</protein>
<dbReference type="Gene3D" id="2.130.10.10">
    <property type="entry name" value="YVTN repeat-like/Quinoprotein amine dehydrogenase"/>
    <property type="match status" value="5"/>
</dbReference>
<evidence type="ECO:0000313" key="10">
    <source>
        <dbReference type="Proteomes" id="UP001418222"/>
    </source>
</evidence>
<evidence type="ECO:0000256" key="8">
    <source>
        <dbReference type="SAM" id="MobiDB-lite"/>
    </source>
</evidence>
<dbReference type="InterPro" id="IPR051973">
    <property type="entry name" value="tRNA_Anticodon_Mtase-Reg"/>
</dbReference>
<evidence type="ECO:0008006" key="11">
    <source>
        <dbReference type="Google" id="ProtNLM"/>
    </source>
</evidence>
<keyword evidence="4" id="KW-0819">tRNA processing</keyword>
<organism evidence="9 10">
    <name type="scientific">Platanthera zijinensis</name>
    <dbReference type="NCBI Taxonomy" id="2320716"/>
    <lineage>
        <taxon>Eukaryota</taxon>
        <taxon>Viridiplantae</taxon>
        <taxon>Streptophyta</taxon>
        <taxon>Embryophyta</taxon>
        <taxon>Tracheophyta</taxon>
        <taxon>Spermatophyta</taxon>
        <taxon>Magnoliopsida</taxon>
        <taxon>Liliopsida</taxon>
        <taxon>Asparagales</taxon>
        <taxon>Orchidaceae</taxon>
        <taxon>Orchidoideae</taxon>
        <taxon>Orchideae</taxon>
        <taxon>Orchidinae</taxon>
        <taxon>Platanthera</taxon>
    </lineage>
</organism>
<feature type="region of interest" description="Disordered" evidence="8">
    <location>
        <begin position="1084"/>
        <end position="1134"/>
    </location>
</feature>
<keyword evidence="3 7" id="KW-0853">WD repeat</keyword>
<dbReference type="PROSITE" id="PS50294">
    <property type="entry name" value="WD_REPEATS_REGION"/>
    <property type="match status" value="1"/>
</dbReference>
<dbReference type="InterPro" id="IPR036322">
    <property type="entry name" value="WD40_repeat_dom_sf"/>
</dbReference>
<feature type="repeat" description="WD" evidence="7">
    <location>
        <begin position="231"/>
        <end position="272"/>
    </location>
</feature>
<accession>A0AAP0BZU0</accession>
<gene>
    <name evidence="9" type="ORF">KSP39_PZI002642</name>
</gene>
<proteinExistence type="inferred from homology"/>
<dbReference type="SMART" id="SM00320">
    <property type="entry name" value="WD40"/>
    <property type="match status" value="9"/>
</dbReference>
<comment type="similarity">
    <text evidence="6">Belongs to the WD repeat WDR6 family.</text>
</comment>
<dbReference type="Pfam" id="PF00400">
    <property type="entry name" value="WD40"/>
    <property type="match status" value="3"/>
</dbReference>
<evidence type="ECO:0000256" key="2">
    <source>
        <dbReference type="ARBA" id="ARBA00022490"/>
    </source>
</evidence>
<evidence type="ECO:0000256" key="3">
    <source>
        <dbReference type="ARBA" id="ARBA00022574"/>
    </source>
</evidence>
<dbReference type="PANTHER" id="PTHR14344">
    <property type="entry name" value="WD REPEAT PROTEIN"/>
    <property type="match status" value="1"/>
</dbReference>
<evidence type="ECO:0000256" key="7">
    <source>
        <dbReference type="PROSITE-ProRule" id="PRU00221"/>
    </source>
</evidence>
<dbReference type="Proteomes" id="UP001418222">
    <property type="component" value="Unassembled WGS sequence"/>
</dbReference>
<evidence type="ECO:0000256" key="5">
    <source>
        <dbReference type="ARBA" id="ARBA00022737"/>
    </source>
</evidence>
<feature type="repeat" description="WD" evidence="7">
    <location>
        <begin position="280"/>
        <end position="312"/>
    </location>
</feature>
<dbReference type="PROSITE" id="PS00678">
    <property type="entry name" value="WD_REPEATS_1"/>
    <property type="match status" value="1"/>
</dbReference>
<keyword evidence="2" id="KW-0963">Cytoplasm</keyword>
<dbReference type="GO" id="GO:0030488">
    <property type="term" value="P:tRNA methylation"/>
    <property type="evidence" value="ECO:0007669"/>
    <property type="project" value="TreeGrafter"/>
</dbReference>
<dbReference type="InterPro" id="IPR015943">
    <property type="entry name" value="WD40/YVTN_repeat-like_dom_sf"/>
</dbReference>
<sequence length="1331" mass="149272">MDGGDPPGDLPFLRAGPYLGEISALSVIHFRSQISPTPLLLTGTGSELLVYNLDTATLLHSFHVFNGVRIHGISVRSSADPMIAVFGEKNVKLFYLRADAESLQVRLEFVNQLPRFEHWVMDAKFLNDDGYLALGLSDNSVAFWDVAGLTMMGRLKSAERCLLYSMRIWGESLNTLRLASGTIYNEVIVWRITLEDLHASVISLESINGCMVYDETQNGYKQFLPVLLSRLSGHEGSIFRIGWSIDGSRLVSVSDDRSARIWMFSSDENLGSQASNNLVLFGHTARIWDCHISDSFIITAGEDCTCRVWDFDGNLLLMFKEHIGRGIWRCLYDQSSSLLVTAGFDSAIKVYRVCLPSVSKLTKDDIEQVILISLCVCRLFSFSYYFCNVKSEYVRCLRFAQENILYVSTNNGFLYHVDLSNPENIRWTQLAQVSKASPIICMDLMSMKSWNSSSFKEFFIAIGDGLGNATVMKLIDGNSTSIMVSSLTWAAEKERQLLGIYWCNSLGCSHLFTVDPRGLLKLWKINNFNTSDNDNKMKPKVSFIAEFTSYFGARIMCMDASARDQILVCGDQRGNLTVFPFSEGLMNADSVDTVEKIRIANRFKGAHGISTVSNIMITTLDYNHVEIRTTGGDGCICYFKYDKNLQVLEFIGMKQVKELSAVQSVYTGFISDIDSMKDEYAIGFTSADFIIWNLANETKMLEIPCGGWRRPYSYHLGAVPEYQFCFAYVKDLNINIHRLWLPTQEKQQCTRVLHLQYHGREIHTLCFVSFPGQNILVQNSDSLIATGCEDGTVKLTRCTPLRLESWCESKLLGEHIGGSAVRSICFASKVYLIGAGQTRITRNDALDFSKIEPLLLISVGAKQVLTSWMLRCRTADVAEESLDTKKSENMFWSSDSKYHPISFQWLSTHSPPKCAKPQRRVEKAPKASGHGNAFVNVPDTKPETFIGEHGEQNSNFASLDIHENDWRYLDVTAFLVKLVDSRFTTCFVVVACSDATLSLRALLLPFRLWYDVAVLVPLLCPVLTLKHVAVPFCTSADGDNSTRVAHIVISGSTDGGISFWDLTEMVEDFMQAVSEYKPQLHIDCQRRPQTGRGSQGGRSWRYLTNQPSDQRMSDDYMSKDKLGNDSNSGSSETRKEVTPLLVLGSVHQSGVNCLHVSEMKNSDGKSGRLYCVVSGGDDQALHYLVFQFDAPITNSDSSCGYAIDFAEHMQDINHCQPSVSSFTERHSYNTTNNVHRLRVLQRQCVKSAHSSSVKGIWTNGIWVFSTGLDQRVRCWKIGVHGKLVERAHLIISVPEPESLDVIVSSDRKRYQIAVAGRGIQTIDFFPPDEEC</sequence>
<dbReference type="PROSITE" id="PS50082">
    <property type="entry name" value="WD_REPEATS_2"/>
    <property type="match status" value="2"/>
</dbReference>
<comment type="caution">
    <text evidence="9">The sequence shown here is derived from an EMBL/GenBank/DDBJ whole genome shotgun (WGS) entry which is preliminary data.</text>
</comment>
<keyword evidence="10" id="KW-1185">Reference proteome</keyword>
<evidence type="ECO:0000313" key="9">
    <source>
        <dbReference type="EMBL" id="KAK8954405.1"/>
    </source>
</evidence>
<evidence type="ECO:0000256" key="4">
    <source>
        <dbReference type="ARBA" id="ARBA00022694"/>
    </source>
</evidence>
<comment type="subcellular location">
    <subcellularLocation>
        <location evidence="1">Cytoplasm</location>
    </subcellularLocation>
</comment>
<feature type="compositionally biased region" description="Basic and acidic residues" evidence="8">
    <location>
        <begin position="1111"/>
        <end position="1123"/>
    </location>
</feature>
<dbReference type="EMBL" id="JBBWWQ010000002">
    <property type="protein sequence ID" value="KAK8954405.1"/>
    <property type="molecule type" value="Genomic_DNA"/>
</dbReference>
<dbReference type="InterPro" id="IPR019775">
    <property type="entry name" value="WD40_repeat_CS"/>
</dbReference>
<reference evidence="9 10" key="1">
    <citation type="journal article" date="2022" name="Nat. Plants">
        <title>Genomes of leafy and leafless Platanthera orchids illuminate the evolution of mycoheterotrophy.</title>
        <authorList>
            <person name="Li M.H."/>
            <person name="Liu K.W."/>
            <person name="Li Z."/>
            <person name="Lu H.C."/>
            <person name="Ye Q.L."/>
            <person name="Zhang D."/>
            <person name="Wang J.Y."/>
            <person name="Li Y.F."/>
            <person name="Zhong Z.M."/>
            <person name="Liu X."/>
            <person name="Yu X."/>
            <person name="Liu D.K."/>
            <person name="Tu X.D."/>
            <person name="Liu B."/>
            <person name="Hao Y."/>
            <person name="Liao X.Y."/>
            <person name="Jiang Y.T."/>
            <person name="Sun W.H."/>
            <person name="Chen J."/>
            <person name="Chen Y.Q."/>
            <person name="Ai Y."/>
            <person name="Zhai J.W."/>
            <person name="Wu S.S."/>
            <person name="Zhou Z."/>
            <person name="Hsiao Y.Y."/>
            <person name="Wu W.L."/>
            <person name="Chen Y.Y."/>
            <person name="Lin Y.F."/>
            <person name="Hsu J.L."/>
            <person name="Li C.Y."/>
            <person name="Wang Z.W."/>
            <person name="Zhao X."/>
            <person name="Zhong W.Y."/>
            <person name="Ma X.K."/>
            <person name="Ma L."/>
            <person name="Huang J."/>
            <person name="Chen G.Z."/>
            <person name="Huang M.Z."/>
            <person name="Huang L."/>
            <person name="Peng D.H."/>
            <person name="Luo Y.B."/>
            <person name="Zou S.Q."/>
            <person name="Chen S.P."/>
            <person name="Lan S."/>
            <person name="Tsai W.C."/>
            <person name="Van de Peer Y."/>
            <person name="Liu Z.J."/>
        </authorList>
    </citation>
    <scope>NUCLEOTIDE SEQUENCE [LARGE SCALE GENOMIC DNA]</scope>
    <source>
        <strain evidence="9">Lor287</strain>
    </source>
</reference>
<evidence type="ECO:0000256" key="6">
    <source>
        <dbReference type="ARBA" id="ARBA00038255"/>
    </source>
</evidence>
<dbReference type="InterPro" id="IPR001680">
    <property type="entry name" value="WD40_rpt"/>
</dbReference>
<dbReference type="GO" id="GO:0005737">
    <property type="term" value="C:cytoplasm"/>
    <property type="evidence" value="ECO:0007669"/>
    <property type="project" value="UniProtKB-SubCell"/>
</dbReference>